<gene>
    <name evidence="1" type="ORF">BDY19DRAFT_925384</name>
</gene>
<protein>
    <submittedName>
        <fullName evidence="1">Uncharacterized protein</fullName>
    </submittedName>
</protein>
<comment type="caution">
    <text evidence="1">The sequence shown here is derived from an EMBL/GenBank/DDBJ whole genome shotgun (WGS) entry which is preliminary data.</text>
</comment>
<evidence type="ECO:0000313" key="2">
    <source>
        <dbReference type="Proteomes" id="UP001055072"/>
    </source>
</evidence>
<name>A0ACB8UEF6_9APHY</name>
<accession>A0ACB8UEF6</accession>
<evidence type="ECO:0000313" key="1">
    <source>
        <dbReference type="EMBL" id="KAI0092646.1"/>
    </source>
</evidence>
<dbReference type="EMBL" id="MU274903">
    <property type="protein sequence ID" value="KAI0092646.1"/>
    <property type="molecule type" value="Genomic_DNA"/>
</dbReference>
<reference evidence="1" key="1">
    <citation type="journal article" date="2021" name="Environ. Microbiol.">
        <title>Gene family expansions and transcriptome signatures uncover fungal adaptations to wood decay.</title>
        <authorList>
            <person name="Hage H."/>
            <person name="Miyauchi S."/>
            <person name="Viragh M."/>
            <person name="Drula E."/>
            <person name="Min B."/>
            <person name="Chaduli D."/>
            <person name="Navarro D."/>
            <person name="Favel A."/>
            <person name="Norest M."/>
            <person name="Lesage-Meessen L."/>
            <person name="Balint B."/>
            <person name="Merenyi Z."/>
            <person name="de Eugenio L."/>
            <person name="Morin E."/>
            <person name="Martinez A.T."/>
            <person name="Baldrian P."/>
            <person name="Stursova M."/>
            <person name="Martinez M.J."/>
            <person name="Novotny C."/>
            <person name="Magnuson J.K."/>
            <person name="Spatafora J.W."/>
            <person name="Maurice S."/>
            <person name="Pangilinan J."/>
            <person name="Andreopoulos W."/>
            <person name="LaButti K."/>
            <person name="Hundley H."/>
            <person name="Na H."/>
            <person name="Kuo A."/>
            <person name="Barry K."/>
            <person name="Lipzen A."/>
            <person name="Henrissat B."/>
            <person name="Riley R."/>
            <person name="Ahrendt S."/>
            <person name="Nagy L.G."/>
            <person name="Grigoriev I.V."/>
            <person name="Martin F."/>
            <person name="Rosso M.N."/>
        </authorList>
    </citation>
    <scope>NUCLEOTIDE SEQUENCE</scope>
    <source>
        <strain evidence="1">CBS 384.51</strain>
    </source>
</reference>
<dbReference type="Proteomes" id="UP001055072">
    <property type="component" value="Unassembled WGS sequence"/>
</dbReference>
<keyword evidence="2" id="KW-1185">Reference proteome</keyword>
<sequence length="391" mass="43064">MARVASLPVFLWILACRVLVAYAALVNVTIHHADRAASYSTEDGSTAVSLKFNGTAIYVFRDQKAIGSSYLQFQLDGVPHSVPRGKESPICDYCVFTQTSLPFVEHTLRIKSSVVDAPNAIFGHAIYTVDDTHLPSITPNADQHSQQFTEAQGIWTSKHTRTPRSLSSIGLDTGLALAIFIPLGLVVFFIAICCMLLFIRRNRNRKQEIEPFVLVSPMPKTPLPTGSESGFSAPNSAMPILNEFDFERHPDNGSILESVVSMGMAVTPIPSEVEEIYAQLEVLSTQVESLHKRDSSIYPTRPESIRRQSQEAKRIQEDVENLRLDINRLKLESTLGRCTFNCGASAIAESIASNFATANSVASITDSLTPLTRPTSTTNSTVPYNNTFYQF</sequence>
<organism evidence="1 2">
    <name type="scientific">Irpex rosettiformis</name>
    <dbReference type="NCBI Taxonomy" id="378272"/>
    <lineage>
        <taxon>Eukaryota</taxon>
        <taxon>Fungi</taxon>
        <taxon>Dikarya</taxon>
        <taxon>Basidiomycota</taxon>
        <taxon>Agaricomycotina</taxon>
        <taxon>Agaricomycetes</taxon>
        <taxon>Polyporales</taxon>
        <taxon>Irpicaceae</taxon>
        <taxon>Irpex</taxon>
    </lineage>
</organism>
<proteinExistence type="predicted"/>
<feature type="non-terminal residue" evidence="1">
    <location>
        <position position="391"/>
    </location>
</feature>